<evidence type="ECO:0000313" key="2">
    <source>
        <dbReference type="Proteomes" id="UP000886689"/>
    </source>
</evidence>
<dbReference type="EMBL" id="JADJUC010000007">
    <property type="protein sequence ID" value="MBK8524135.1"/>
    <property type="molecule type" value="Genomic_DNA"/>
</dbReference>
<reference evidence="1" key="1">
    <citation type="submission" date="2020-10" db="EMBL/GenBank/DDBJ databases">
        <title>Connecting structure to function with the recovery of over 1000 high-quality activated sludge metagenome-assembled genomes encoding full-length rRNA genes using long-read sequencing.</title>
        <authorList>
            <person name="Singleton C.M."/>
            <person name="Petriglieri F."/>
            <person name="Kristensen J.M."/>
            <person name="Kirkegaard R.H."/>
            <person name="Michaelsen T.Y."/>
            <person name="Andersen M.H."/>
            <person name="Karst S.M."/>
            <person name="Dueholm M.S."/>
            <person name="Nielsen P.H."/>
            <person name="Albertsen M."/>
        </authorList>
    </citation>
    <scope>NUCLEOTIDE SEQUENCE</scope>
    <source>
        <strain evidence="1">Hirt_18-Q3-R61-65_BATAC.395</strain>
    </source>
</reference>
<protein>
    <submittedName>
        <fullName evidence="1">Uncharacterized protein</fullName>
    </submittedName>
</protein>
<proteinExistence type="predicted"/>
<name>A0A9D7K0C4_9PROT</name>
<dbReference type="AlphaFoldDB" id="A0A9D7K0C4"/>
<accession>A0A9D7K0C4</accession>
<evidence type="ECO:0000313" key="1">
    <source>
        <dbReference type="EMBL" id="MBK8524135.1"/>
    </source>
</evidence>
<gene>
    <name evidence="1" type="ORF">IPL58_08395</name>
</gene>
<organism evidence="1 2">
    <name type="scientific">Candidatus Proximibacter danicus</name>
    <dbReference type="NCBI Taxonomy" id="2954365"/>
    <lineage>
        <taxon>Bacteria</taxon>
        <taxon>Pseudomonadati</taxon>
        <taxon>Pseudomonadota</taxon>
        <taxon>Betaproteobacteria</taxon>
        <taxon>Candidatus Proximibacter</taxon>
    </lineage>
</organism>
<sequence length="106" mass="11489">MKTRVVCLPPGQLQPGMIVAAPIVGSQGAVLFAAGCTLDEYGLEQLRRRTIEFVTVSVPDSRDEATIAREIAEVTARVETIFRGSGSAARAALRDTVLNYRRKQAE</sequence>
<dbReference type="Proteomes" id="UP000886689">
    <property type="component" value="Unassembled WGS sequence"/>
</dbReference>
<comment type="caution">
    <text evidence="1">The sequence shown here is derived from an EMBL/GenBank/DDBJ whole genome shotgun (WGS) entry which is preliminary data.</text>
</comment>